<sequence length="171" mass="20544">MILTSLLSSSVYRPRYLSVWTQIIKATHDLKEKGPDLLSFCIRKLGNGCNTSFWNDLWLGDHPLKMRFPRVFALELNKNISVTHKKEQGTTVISFRRAPRSGIEATQWEEIKQIIDSVMEDRWIWFARWWETQIPDISTFDQWMDWFSTLRLNRKQKDYLQATFFSLWWHV</sequence>
<evidence type="ECO:0000313" key="1">
    <source>
        <dbReference type="EMBL" id="PWA60292.1"/>
    </source>
</evidence>
<dbReference type="GO" id="GO:0003964">
    <property type="term" value="F:RNA-directed DNA polymerase activity"/>
    <property type="evidence" value="ECO:0007669"/>
    <property type="project" value="UniProtKB-KW"/>
</dbReference>
<dbReference type="PANTHER" id="PTHR36617:SF15">
    <property type="entry name" value="REVERSE TRANSCRIPTASE ZINC-BINDING DOMAIN-CONTAINING PROTEIN"/>
    <property type="match status" value="1"/>
</dbReference>
<dbReference type="Proteomes" id="UP000245207">
    <property type="component" value="Unassembled WGS sequence"/>
</dbReference>
<dbReference type="OrthoDB" id="693658at2759"/>
<name>A0A2U1MGF6_ARTAN</name>
<evidence type="ECO:0000313" key="2">
    <source>
        <dbReference type="Proteomes" id="UP000245207"/>
    </source>
</evidence>
<keyword evidence="1" id="KW-0808">Transferase</keyword>
<keyword evidence="1" id="KW-0695">RNA-directed DNA polymerase</keyword>
<proteinExistence type="predicted"/>
<protein>
    <submittedName>
        <fullName evidence="1">Reverse transcriptase domain, Reverse transcriptase zinc-binding domain protein</fullName>
    </submittedName>
</protein>
<organism evidence="1 2">
    <name type="scientific">Artemisia annua</name>
    <name type="common">Sweet wormwood</name>
    <dbReference type="NCBI Taxonomy" id="35608"/>
    <lineage>
        <taxon>Eukaryota</taxon>
        <taxon>Viridiplantae</taxon>
        <taxon>Streptophyta</taxon>
        <taxon>Embryophyta</taxon>
        <taxon>Tracheophyta</taxon>
        <taxon>Spermatophyta</taxon>
        <taxon>Magnoliopsida</taxon>
        <taxon>eudicotyledons</taxon>
        <taxon>Gunneridae</taxon>
        <taxon>Pentapetalae</taxon>
        <taxon>asterids</taxon>
        <taxon>campanulids</taxon>
        <taxon>Asterales</taxon>
        <taxon>Asteraceae</taxon>
        <taxon>Asteroideae</taxon>
        <taxon>Anthemideae</taxon>
        <taxon>Artemisiinae</taxon>
        <taxon>Artemisia</taxon>
    </lineage>
</organism>
<accession>A0A2U1MGF6</accession>
<reference evidence="1 2" key="1">
    <citation type="journal article" date="2018" name="Mol. Plant">
        <title>The genome of Artemisia annua provides insight into the evolution of Asteraceae family and artemisinin biosynthesis.</title>
        <authorList>
            <person name="Shen Q."/>
            <person name="Zhang L."/>
            <person name="Liao Z."/>
            <person name="Wang S."/>
            <person name="Yan T."/>
            <person name="Shi P."/>
            <person name="Liu M."/>
            <person name="Fu X."/>
            <person name="Pan Q."/>
            <person name="Wang Y."/>
            <person name="Lv Z."/>
            <person name="Lu X."/>
            <person name="Zhang F."/>
            <person name="Jiang W."/>
            <person name="Ma Y."/>
            <person name="Chen M."/>
            <person name="Hao X."/>
            <person name="Li L."/>
            <person name="Tang Y."/>
            <person name="Lv G."/>
            <person name="Zhou Y."/>
            <person name="Sun X."/>
            <person name="Brodelius P.E."/>
            <person name="Rose J.K.C."/>
            <person name="Tang K."/>
        </authorList>
    </citation>
    <scope>NUCLEOTIDE SEQUENCE [LARGE SCALE GENOMIC DNA]</scope>
    <source>
        <strain evidence="2">cv. Huhao1</strain>
        <tissue evidence="1">Leaf</tissue>
    </source>
</reference>
<dbReference type="PANTHER" id="PTHR36617">
    <property type="entry name" value="PROTEIN, PUTATIVE-RELATED"/>
    <property type="match status" value="1"/>
</dbReference>
<dbReference type="AlphaFoldDB" id="A0A2U1MGF6"/>
<gene>
    <name evidence="1" type="ORF">CTI12_AA382870</name>
</gene>
<keyword evidence="2" id="KW-1185">Reference proteome</keyword>
<comment type="caution">
    <text evidence="1">The sequence shown here is derived from an EMBL/GenBank/DDBJ whole genome shotgun (WGS) entry which is preliminary data.</text>
</comment>
<keyword evidence="1" id="KW-0548">Nucleotidyltransferase</keyword>
<dbReference type="EMBL" id="PKPP01005397">
    <property type="protein sequence ID" value="PWA60292.1"/>
    <property type="molecule type" value="Genomic_DNA"/>
</dbReference>